<dbReference type="CDD" id="cd24023">
    <property type="entry name" value="ASKHA_NBD_ParM_Alp7A-like"/>
    <property type="match status" value="1"/>
</dbReference>
<sequence>MVTNVKQTVTIHAANDLGAGFQKITMNGERYTFPTAYAVQQSHEYLSPSRFVSKEDEKQYVNKLLNKLDVSIDSAVVSDKGRMYVGESAVSSNIVATRFNVVTASDKKNSDIPLIMSLSTVAAKGLIASYNETNEIPSELTVNVEMTTALPIVEGRKNEAVDLLQERYVNSEHVVTFHNFETPVNVTVNFVSAGVLLEGEVSYYAIEQATDEFKKELKADLDKHNPDFNYITADQLIDIENIIIVDIGESTTDKAVIEDGEIDTLKSNSLQQGYGTVLESALEDLQSSGNVKYKTRVELQKALAEKQSLVRRNKQEKMREIVEAKMKRLSQEIITSTEQTLQKAVRTELIIVLGGGAIPLEPTLRSGMMEMTKTADDETGLPVVFISEKYAQDLNRTGLEVMLKVLVGEE</sequence>
<evidence type="ECO:0000259" key="2">
    <source>
        <dbReference type="Pfam" id="PF21522"/>
    </source>
</evidence>
<dbReference type="InterPro" id="IPR049067">
    <property type="entry name" value="MreB-like_C"/>
</dbReference>
<dbReference type="AlphaFoldDB" id="A0A2U3AFN8"/>
<reference evidence="3 4" key="1">
    <citation type="submission" date="2018-05" db="EMBL/GenBank/DDBJ databases">
        <title>Kurthia sibirica genome sequence.</title>
        <authorList>
            <person name="Maclea K.S."/>
            <person name="Goen A.E."/>
        </authorList>
    </citation>
    <scope>NUCLEOTIDE SEQUENCE [LARGE SCALE GENOMIC DNA]</scope>
    <source>
        <strain evidence="3 4">ATCC 49154</strain>
    </source>
</reference>
<feature type="coiled-coil region" evidence="1">
    <location>
        <begin position="299"/>
        <end position="339"/>
    </location>
</feature>
<feature type="domain" description="Actin homologue MreB-like C-terminal" evidence="2">
    <location>
        <begin position="244"/>
        <end position="365"/>
    </location>
</feature>
<dbReference type="EMBL" id="QFVR01000036">
    <property type="protein sequence ID" value="PWI23366.1"/>
    <property type="molecule type" value="Genomic_DNA"/>
</dbReference>
<organism evidence="3 4">
    <name type="scientific">Kurthia sibirica</name>
    <dbReference type="NCBI Taxonomy" id="202750"/>
    <lineage>
        <taxon>Bacteria</taxon>
        <taxon>Bacillati</taxon>
        <taxon>Bacillota</taxon>
        <taxon>Bacilli</taxon>
        <taxon>Bacillales</taxon>
        <taxon>Caryophanaceae</taxon>
        <taxon>Kurthia</taxon>
    </lineage>
</organism>
<keyword evidence="1" id="KW-0175">Coiled coil</keyword>
<evidence type="ECO:0000313" key="4">
    <source>
        <dbReference type="Proteomes" id="UP000245938"/>
    </source>
</evidence>
<proteinExistence type="predicted"/>
<dbReference type="SUPFAM" id="SSF53067">
    <property type="entry name" value="Actin-like ATPase domain"/>
    <property type="match status" value="1"/>
</dbReference>
<dbReference type="RefSeq" id="WP_109307420.1">
    <property type="nucleotide sequence ID" value="NZ_BJUF01000092.1"/>
</dbReference>
<name>A0A2U3AFN8_9BACL</name>
<dbReference type="Gene3D" id="3.30.420.40">
    <property type="match status" value="1"/>
</dbReference>
<dbReference type="InterPro" id="IPR043129">
    <property type="entry name" value="ATPase_NBD"/>
</dbReference>
<dbReference type="Pfam" id="PF21522">
    <property type="entry name" value="MreB-like_C"/>
    <property type="match status" value="1"/>
</dbReference>
<protein>
    <recommendedName>
        <fullName evidence="2">Actin homologue MreB-like C-terminal domain-containing protein</fullName>
    </recommendedName>
</protein>
<comment type="caution">
    <text evidence="3">The sequence shown here is derived from an EMBL/GenBank/DDBJ whole genome shotgun (WGS) entry which is preliminary data.</text>
</comment>
<evidence type="ECO:0000256" key="1">
    <source>
        <dbReference type="SAM" id="Coils"/>
    </source>
</evidence>
<dbReference type="OrthoDB" id="2329435at2"/>
<keyword evidence="4" id="KW-1185">Reference proteome</keyword>
<dbReference type="Proteomes" id="UP000245938">
    <property type="component" value="Unassembled WGS sequence"/>
</dbReference>
<evidence type="ECO:0000313" key="3">
    <source>
        <dbReference type="EMBL" id="PWI23366.1"/>
    </source>
</evidence>
<accession>A0A2U3AFN8</accession>
<gene>
    <name evidence="3" type="ORF">DEX24_16170</name>
</gene>